<name>A0ABW5SWK6_9BACL</name>
<evidence type="ECO:0008006" key="3">
    <source>
        <dbReference type="Google" id="ProtNLM"/>
    </source>
</evidence>
<protein>
    <recommendedName>
        <fullName evidence="3">HTH LytTR-type domain-containing protein</fullName>
    </recommendedName>
</protein>
<dbReference type="EMBL" id="JBHUMJ010000021">
    <property type="protein sequence ID" value="MFD2703830.1"/>
    <property type="molecule type" value="Genomic_DNA"/>
</dbReference>
<proteinExistence type="predicted"/>
<accession>A0ABW5SWK6</accession>
<organism evidence="1 2">
    <name type="scientific">Paenibacillus shunpengii</name>
    <dbReference type="NCBI Taxonomy" id="2054424"/>
    <lineage>
        <taxon>Bacteria</taxon>
        <taxon>Bacillati</taxon>
        <taxon>Bacillota</taxon>
        <taxon>Bacilli</taxon>
        <taxon>Bacillales</taxon>
        <taxon>Paenibacillaceae</taxon>
        <taxon>Paenibacillus</taxon>
    </lineage>
</organism>
<dbReference type="Proteomes" id="UP001597540">
    <property type="component" value="Unassembled WGS sequence"/>
</dbReference>
<comment type="caution">
    <text evidence="1">The sequence shown here is derived from an EMBL/GenBank/DDBJ whole genome shotgun (WGS) entry which is preliminary data.</text>
</comment>
<dbReference type="RefSeq" id="WP_379265404.1">
    <property type="nucleotide sequence ID" value="NZ_JBHUMJ010000021.1"/>
</dbReference>
<evidence type="ECO:0000313" key="2">
    <source>
        <dbReference type="Proteomes" id="UP001597540"/>
    </source>
</evidence>
<evidence type="ECO:0000313" key="1">
    <source>
        <dbReference type="EMBL" id="MFD2703830.1"/>
    </source>
</evidence>
<keyword evidence="2" id="KW-1185">Reference proteome</keyword>
<sequence>MEITAAKDKSGKTGVEKIPFDYVLFLEWSAGIKRIIVHTVWGRKYYLTGPFKFWSQALVKSHGDIFYEVDRYNLVNAKNAKWIDTGSYKRVGFDDKLYCPMNTTKKYQETLEALISMNPSIRLSSETTKWSAY</sequence>
<reference evidence="2" key="1">
    <citation type="journal article" date="2019" name="Int. J. Syst. Evol. Microbiol.">
        <title>The Global Catalogue of Microorganisms (GCM) 10K type strain sequencing project: providing services to taxonomists for standard genome sequencing and annotation.</title>
        <authorList>
            <consortium name="The Broad Institute Genomics Platform"/>
            <consortium name="The Broad Institute Genome Sequencing Center for Infectious Disease"/>
            <person name="Wu L."/>
            <person name="Ma J."/>
        </authorList>
    </citation>
    <scope>NUCLEOTIDE SEQUENCE [LARGE SCALE GENOMIC DNA]</scope>
    <source>
        <strain evidence="2">KCTC 33849</strain>
    </source>
</reference>
<gene>
    <name evidence="1" type="ORF">ACFSVM_25705</name>
</gene>
<dbReference type="Gene3D" id="2.40.50.1020">
    <property type="entry name" value="LytTr DNA-binding domain"/>
    <property type="match status" value="1"/>
</dbReference>